<feature type="chain" id="PRO_5019862488" description="Secretin/TonB short N-terminal domain-containing protein" evidence="9">
    <location>
        <begin position="24"/>
        <end position="644"/>
    </location>
</feature>
<dbReference type="RefSeq" id="WP_162520739.1">
    <property type="nucleotide sequence ID" value="NZ_BJCL01000004.1"/>
</dbReference>
<evidence type="ECO:0000256" key="9">
    <source>
        <dbReference type="SAM" id="SignalP"/>
    </source>
</evidence>
<dbReference type="Pfam" id="PF07660">
    <property type="entry name" value="STN"/>
    <property type="match status" value="1"/>
</dbReference>
<dbReference type="Proteomes" id="UP000301751">
    <property type="component" value="Unassembled WGS sequence"/>
</dbReference>
<dbReference type="GO" id="GO:0009279">
    <property type="term" value="C:cell outer membrane"/>
    <property type="evidence" value="ECO:0007669"/>
    <property type="project" value="UniProtKB-SubCell"/>
</dbReference>
<reference evidence="12" key="1">
    <citation type="submission" date="2019-03" db="EMBL/GenBank/DDBJ databases">
        <title>Aquabacterium pictum sp.nov., the first bacteriochlorophyll a-containing freshwater bacterium in the genus Aquabacterium of the class Betaproteobacteria.</title>
        <authorList>
            <person name="Hirose S."/>
            <person name="Tank M."/>
            <person name="Hara E."/>
            <person name="Tamaki H."/>
            <person name="Takaichi S."/>
            <person name="Haruta S."/>
            <person name="Hanada S."/>
        </authorList>
    </citation>
    <scope>NUCLEOTIDE SEQUENCE [LARGE SCALE GENOMIC DNA]</scope>
    <source>
        <strain evidence="12">W35</strain>
    </source>
</reference>
<feature type="compositionally biased region" description="Polar residues" evidence="8">
    <location>
        <begin position="471"/>
        <end position="481"/>
    </location>
</feature>
<evidence type="ECO:0000313" key="12">
    <source>
        <dbReference type="Proteomes" id="UP000301751"/>
    </source>
</evidence>
<dbReference type="GO" id="GO:0015627">
    <property type="term" value="C:type II protein secretion system complex"/>
    <property type="evidence" value="ECO:0007669"/>
    <property type="project" value="TreeGrafter"/>
</dbReference>
<dbReference type="PANTHER" id="PTHR30332:SF17">
    <property type="entry name" value="TYPE IV PILIATION SYSTEM PROTEIN DR_0774-RELATED"/>
    <property type="match status" value="1"/>
</dbReference>
<comment type="caution">
    <text evidence="11">The sequence shown here is derived from an EMBL/GenBank/DDBJ whole genome shotgun (WGS) entry which is preliminary data.</text>
</comment>
<dbReference type="InterPro" id="IPR005644">
    <property type="entry name" value="NolW-like"/>
</dbReference>
<dbReference type="InterPro" id="IPR001775">
    <property type="entry name" value="GspD/PilQ"/>
</dbReference>
<comment type="subcellular location">
    <subcellularLocation>
        <location evidence="7">Cell outer membrane</location>
    </subcellularLocation>
    <subcellularLocation>
        <location evidence="1">Membrane</location>
    </subcellularLocation>
</comment>
<evidence type="ECO:0000256" key="7">
    <source>
        <dbReference type="RuleBase" id="RU004004"/>
    </source>
</evidence>
<feature type="region of interest" description="Disordered" evidence="8">
    <location>
        <begin position="470"/>
        <end position="516"/>
    </location>
</feature>
<evidence type="ECO:0000256" key="5">
    <source>
        <dbReference type="ARBA" id="ARBA00023237"/>
    </source>
</evidence>
<evidence type="ECO:0000259" key="10">
    <source>
        <dbReference type="SMART" id="SM00965"/>
    </source>
</evidence>
<evidence type="ECO:0000256" key="3">
    <source>
        <dbReference type="ARBA" id="ARBA00022729"/>
    </source>
</evidence>
<dbReference type="Pfam" id="PF03958">
    <property type="entry name" value="Secretin_N"/>
    <property type="match status" value="1"/>
</dbReference>
<dbReference type="Pfam" id="PF00263">
    <property type="entry name" value="Secretin"/>
    <property type="match status" value="1"/>
</dbReference>
<dbReference type="PRINTS" id="PR01032">
    <property type="entry name" value="PHAGEIV"/>
</dbReference>
<feature type="compositionally biased region" description="Low complexity" evidence="8">
    <location>
        <begin position="488"/>
        <end position="497"/>
    </location>
</feature>
<feature type="domain" description="Secretin/TonB short N-terminal" evidence="10">
    <location>
        <begin position="114"/>
        <end position="165"/>
    </location>
</feature>
<dbReference type="InterPro" id="IPR004846">
    <property type="entry name" value="T2SS/T3SS_dom"/>
</dbReference>
<evidence type="ECO:0000256" key="8">
    <source>
        <dbReference type="SAM" id="MobiDB-lite"/>
    </source>
</evidence>
<dbReference type="SMART" id="SM00965">
    <property type="entry name" value="STN"/>
    <property type="match status" value="1"/>
</dbReference>
<proteinExistence type="inferred from homology"/>
<organism evidence="11 12">
    <name type="scientific">Pseudaquabacterium pictum</name>
    <dbReference type="NCBI Taxonomy" id="2315236"/>
    <lineage>
        <taxon>Bacteria</taxon>
        <taxon>Pseudomonadati</taxon>
        <taxon>Pseudomonadota</taxon>
        <taxon>Betaproteobacteria</taxon>
        <taxon>Burkholderiales</taxon>
        <taxon>Sphaerotilaceae</taxon>
        <taxon>Pseudaquabacterium</taxon>
    </lineage>
</organism>
<evidence type="ECO:0000313" key="11">
    <source>
        <dbReference type="EMBL" id="GCL62904.1"/>
    </source>
</evidence>
<evidence type="ECO:0000256" key="4">
    <source>
        <dbReference type="ARBA" id="ARBA00023136"/>
    </source>
</evidence>
<protein>
    <recommendedName>
        <fullName evidence="10">Secretin/TonB short N-terminal domain-containing protein</fullName>
    </recommendedName>
</protein>
<dbReference type="PRINTS" id="PR00811">
    <property type="entry name" value="BCTERIALGSPD"/>
</dbReference>
<dbReference type="PROSITE" id="PS51257">
    <property type="entry name" value="PROKAR_LIPOPROTEIN"/>
    <property type="match status" value="1"/>
</dbReference>
<dbReference type="InterPro" id="IPR011662">
    <property type="entry name" value="Secretin/TonB_short_N"/>
</dbReference>
<dbReference type="InterPro" id="IPR050810">
    <property type="entry name" value="Bact_Secretion_Sys_Channel"/>
</dbReference>
<keyword evidence="3 9" id="KW-0732">Signal</keyword>
<dbReference type="InterPro" id="IPR038591">
    <property type="entry name" value="NolW-like_sf"/>
</dbReference>
<dbReference type="AlphaFoldDB" id="A0A480AMU0"/>
<comment type="similarity">
    <text evidence="6">Belongs to the bacterial secretin family.</text>
</comment>
<dbReference type="GO" id="GO:0009306">
    <property type="term" value="P:protein secretion"/>
    <property type="evidence" value="ECO:0007669"/>
    <property type="project" value="InterPro"/>
</dbReference>
<keyword evidence="12" id="KW-1185">Reference proteome</keyword>
<dbReference type="EMBL" id="BJCL01000004">
    <property type="protein sequence ID" value="GCL62904.1"/>
    <property type="molecule type" value="Genomic_DNA"/>
</dbReference>
<evidence type="ECO:0000256" key="2">
    <source>
        <dbReference type="ARBA" id="ARBA00022448"/>
    </source>
</evidence>
<accession>A0A480AMU0</accession>
<keyword evidence="5" id="KW-0998">Cell outer membrane</keyword>
<feature type="signal peptide" evidence="9">
    <location>
        <begin position="1"/>
        <end position="23"/>
    </location>
</feature>
<gene>
    <name evidence="11" type="ORF">AQPW35_19850</name>
</gene>
<sequence>MRCAAALLLAAALVGCASTPVDDAERQARSQRAEAALTARLAALDALHAQSRANLQRQAEEAQARAAAAAAATTPPPPPLPAALSAAFQKPVGLEFREATLRQVFESLARSSGVNFVFDKDVRGDAKVTVFLRQVSLDEALRVILATQQLDRKLLNDSTVLVYPNTTAKQREHQELVTRTLYLANADVRQVLTLVRTMAKTRDLHADERLNLLVVRDTPEVVRQVERLVATLDLPEPEVMLAVEVMEVASSRLDQLGLNWPSTVQYGITNATGQIELGQRGSFTASIANPALLATLRGDSGSTNLLANPSIRARNREKAKVQIGDKLPVFTTTSTANVGVSTSVSYLDVGLKLEVEPTVQLDGDVTIKVALEVSNLLREVSGPAGALAYQVGTRSSSTTLRLKDGETQVLAGLINDEDRQRAVGVPGLSAAPVVGKLFGTQSDTRNKTEVVMLITPRILRQVTPLPVALATTGSGTDSQPGAQPLRLGSSGAARVAAGSGGRGATPRQTEPSDSDAVAATAAAGPRLLLSAASQARVGETVAVTLRNDSPLQAGGTLVFDPASLQPASGGSDAGSGRVAFSLTPRGELVAVFRVLAPAAGQQLAVQLGGLRASTADGATASLAVEGTVQIDVPAADQPRSGTAP</sequence>
<dbReference type="PANTHER" id="PTHR30332">
    <property type="entry name" value="PROBABLE GENERAL SECRETION PATHWAY PROTEIN D"/>
    <property type="match status" value="1"/>
</dbReference>
<dbReference type="Gene3D" id="3.30.1370.130">
    <property type="match status" value="1"/>
</dbReference>
<name>A0A480AMU0_9BURK</name>
<keyword evidence="2 7" id="KW-0813">Transport</keyword>
<keyword evidence="4" id="KW-0472">Membrane</keyword>
<evidence type="ECO:0000256" key="1">
    <source>
        <dbReference type="ARBA" id="ARBA00004370"/>
    </source>
</evidence>
<dbReference type="Gene3D" id="3.30.1370.120">
    <property type="match status" value="1"/>
</dbReference>
<evidence type="ECO:0000256" key="6">
    <source>
        <dbReference type="RuleBase" id="RU004003"/>
    </source>
</evidence>